<sequence length="235" mass="26894">MLLNFLLFEALKFGNNEYTITETTTFTFNMSITILPSNKQDFVFKTSKDRLLNQFPQNISASDNLVITPVDPSKETKLVISVAPAFTDCSETIYITEGYILSPFDSFALNEKRCIVFFSPNQLSLFKFDDDYQSNSFEYNYMSDSRLTEGPLYGYGLTSCQTITISIKRKGNENVPRFYMIDVNRNFYGDFETTFTNEIKINIPGSSIFVAKNIDGFNFDSALMKFFTMMVDSAH</sequence>
<dbReference type="InParanoid" id="A2DVR6"/>
<reference evidence="1" key="2">
    <citation type="journal article" date="2007" name="Science">
        <title>Draft genome sequence of the sexually transmitted pathogen Trichomonas vaginalis.</title>
        <authorList>
            <person name="Carlton J.M."/>
            <person name="Hirt R.P."/>
            <person name="Silva J.C."/>
            <person name="Delcher A.L."/>
            <person name="Schatz M."/>
            <person name="Zhao Q."/>
            <person name="Wortman J.R."/>
            <person name="Bidwell S.L."/>
            <person name="Alsmark U.C.M."/>
            <person name="Besteiro S."/>
            <person name="Sicheritz-Ponten T."/>
            <person name="Noel C.J."/>
            <person name="Dacks J.B."/>
            <person name="Foster P.G."/>
            <person name="Simillion C."/>
            <person name="Van de Peer Y."/>
            <person name="Miranda-Saavedra D."/>
            <person name="Barton G.J."/>
            <person name="Westrop G.D."/>
            <person name="Mueller S."/>
            <person name="Dessi D."/>
            <person name="Fiori P.L."/>
            <person name="Ren Q."/>
            <person name="Paulsen I."/>
            <person name="Zhang H."/>
            <person name="Bastida-Corcuera F.D."/>
            <person name="Simoes-Barbosa A."/>
            <person name="Brown M.T."/>
            <person name="Hayes R.D."/>
            <person name="Mukherjee M."/>
            <person name="Okumura C.Y."/>
            <person name="Schneider R."/>
            <person name="Smith A.J."/>
            <person name="Vanacova S."/>
            <person name="Villalvazo M."/>
            <person name="Haas B.J."/>
            <person name="Pertea M."/>
            <person name="Feldblyum T.V."/>
            <person name="Utterback T.R."/>
            <person name="Shu C.L."/>
            <person name="Osoegawa K."/>
            <person name="de Jong P.J."/>
            <person name="Hrdy I."/>
            <person name="Horvathova L."/>
            <person name="Zubacova Z."/>
            <person name="Dolezal P."/>
            <person name="Malik S.B."/>
            <person name="Logsdon J.M. Jr."/>
            <person name="Henze K."/>
            <person name="Gupta A."/>
            <person name="Wang C.C."/>
            <person name="Dunne R.L."/>
            <person name="Upcroft J.A."/>
            <person name="Upcroft P."/>
            <person name="White O."/>
            <person name="Salzberg S.L."/>
            <person name="Tang P."/>
            <person name="Chiu C.-H."/>
            <person name="Lee Y.-S."/>
            <person name="Embley T.M."/>
            <person name="Coombs G.H."/>
            <person name="Mottram J.C."/>
            <person name="Tachezy J."/>
            <person name="Fraser-Liggett C.M."/>
            <person name="Johnson P.J."/>
        </authorList>
    </citation>
    <scope>NUCLEOTIDE SEQUENCE [LARGE SCALE GENOMIC DNA]</scope>
    <source>
        <strain evidence="1">G3</strain>
    </source>
</reference>
<name>A2DVR6_TRIV3</name>
<dbReference type="AlphaFoldDB" id="A2DVR6"/>
<gene>
    <name evidence="1" type="ORF">TVAG_210090</name>
</gene>
<dbReference type="Proteomes" id="UP000001542">
    <property type="component" value="Unassembled WGS sequence"/>
</dbReference>
<dbReference type="VEuPathDB" id="TrichDB:TVAGG3_0734600"/>
<reference evidence="1" key="1">
    <citation type="submission" date="2006-10" db="EMBL/GenBank/DDBJ databases">
        <authorList>
            <person name="Amadeo P."/>
            <person name="Zhao Q."/>
            <person name="Wortman J."/>
            <person name="Fraser-Liggett C."/>
            <person name="Carlton J."/>
        </authorList>
    </citation>
    <scope>NUCLEOTIDE SEQUENCE</scope>
    <source>
        <strain evidence="1">G3</strain>
    </source>
</reference>
<dbReference type="KEGG" id="tva:4773482"/>
<evidence type="ECO:0000313" key="2">
    <source>
        <dbReference type="Proteomes" id="UP000001542"/>
    </source>
</evidence>
<accession>A2DVR6</accession>
<dbReference type="VEuPathDB" id="TrichDB:TVAG_210090"/>
<proteinExistence type="predicted"/>
<evidence type="ECO:0000313" key="1">
    <source>
        <dbReference type="EMBL" id="EAY15479.1"/>
    </source>
</evidence>
<organism evidence="1 2">
    <name type="scientific">Trichomonas vaginalis (strain ATCC PRA-98 / G3)</name>
    <dbReference type="NCBI Taxonomy" id="412133"/>
    <lineage>
        <taxon>Eukaryota</taxon>
        <taxon>Metamonada</taxon>
        <taxon>Parabasalia</taxon>
        <taxon>Trichomonadida</taxon>
        <taxon>Trichomonadidae</taxon>
        <taxon>Trichomonas</taxon>
    </lineage>
</organism>
<keyword evidence="2" id="KW-1185">Reference proteome</keyword>
<dbReference type="EMBL" id="DS113255">
    <property type="protein sequence ID" value="EAY15479.1"/>
    <property type="molecule type" value="Genomic_DNA"/>
</dbReference>
<dbReference type="RefSeq" id="XP_001327702.1">
    <property type="nucleotide sequence ID" value="XM_001327667.1"/>
</dbReference>
<protein>
    <submittedName>
        <fullName evidence="1">Uncharacterized protein</fullName>
    </submittedName>
</protein>